<name>A0ABV6KGQ6_9BACI</name>
<dbReference type="InterPro" id="IPR006115">
    <property type="entry name" value="6PGDH_NADP-bd"/>
</dbReference>
<dbReference type="InterPro" id="IPR005545">
    <property type="entry name" value="YCII"/>
</dbReference>
<dbReference type="EMBL" id="JBHLUX010000079">
    <property type="protein sequence ID" value="MFC0472511.1"/>
    <property type="molecule type" value="Genomic_DNA"/>
</dbReference>
<dbReference type="SUPFAM" id="SSF54909">
    <property type="entry name" value="Dimeric alpha+beta barrel"/>
    <property type="match status" value="1"/>
</dbReference>
<dbReference type="SUPFAM" id="SSF51735">
    <property type="entry name" value="NAD(P)-binding Rossmann-fold domains"/>
    <property type="match status" value="1"/>
</dbReference>
<keyword evidence="8" id="KW-1185">Reference proteome</keyword>
<sequence length="385" mass="42581">MKIGFIGLGNMGLPMSYNLIKAGYDVYGLNRSKSAEKELLQYGGKIGYSLIELAKEMDVILTCLPMPADVKEVYLDEDGLLQNGHKGLILADCSTVNPALNREIFDEARARNIEFFDAPVSGGTAGAQTGTLSIMVGGNVKTFETVKPVLESMGKYVDYVGESGSGSLVKLINQLMVGTHTQAVSEALALAEQNGLDLDQLVKILSASLSQSRVLERHYNDFISKNDYEPGFALQLLSKDLNLVAELAEESMVQLPIGSRVRNLVQRACCHELGSSDMSAMLKFQTKQDEQNRNDEPLKTFAVFLPMKDAVKSQTYRASHLQFLDDRRNEGVLYANGRFVDGAGGLVIYLARSEKEVEDWVRKDPYIIEGARDYEIHEWEMVPGM</sequence>
<comment type="similarity">
    <text evidence="1">Belongs to the YciI family.</text>
</comment>
<proteinExistence type="inferred from homology"/>
<evidence type="ECO:0000313" key="7">
    <source>
        <dbReference type="EMBL" id="MFC0472511.1"/>
    </source>
</evidence>
<feature type="domain" description="3-hydroxyisobutyrate dehydrogenase-like NAD-binding" evidence="6">
    <location>
        <begin position="164"/>
        <end position="284"/>
    </location>
</feature>
<dbReference type="SUPFAM" id="SSF48179">
    <property type="entry name" value="6-phosphogluconate dehydrogenase C-terminal domain-like"/>
    <property type="match status" value="1"/>
</dbReference>
<evidence type="ECO:0000256" key="2">
    <source>
        <dbReference type="ARBA" id="ARBA00023002"/>
    </source>
</evidence>
<evidence type="ECO:0000259" key="4">
    <source>
        <dbReference type="Pfam" id="PF03446"/>
    </source>
</evidence>
<dbReference type="PROSITE" id="PS00895">
    <property type="entry name" value="3_HYDROXYISOBUT_DH"/>
    <property type="match status" value="1"/>
</dbReference>
<gene>
    <name evidence="7" type="ORF">ACFFHM_19005</name>
</gene>
<dbReference type="InterPro" id="IPR002204">
    <property type="entry name" value="3-OH-isobutyrate_DH-rel_CS"/>
</dbReference>
<dbReference type="InterPro" id="IPR029154">
    <property type="entry name" value="HIBADH-like_NADP-bd"/>
</dbReference>
<evidence type="ECO:0000256" key="3">
    <source>
        <dbReference type="ARBA" id="ARBA00023027"/>
    </source>
</evidence>
<feature type="domain" description="YCII-related" evidence="5">
    <location>
        <begin position="312"/>
        <end position="380"/>
    </location>
</feature>
<dbReference type="Pfam" id="PF03795">
    <property type="entry name" value="YCII"/>
    <property type="match status" value="1"/>
</dbReference>
<dbReference type="Proteomes" id="UP001589838">
    <property type="component" value="Unassembled WGS sequence"/>
</dbReference>
<dbReference type="InterPro" id="IPR013328">
    <property type="entry name" value="6PGD_dom2"/>
</dbReference>
<comment type="caution">
    <text evidence="7">The sequence shown here is derived from an EMBL/GenBank/DDBJ whole genome shotgun (WGS) entry which is preliminary data.</text>
</comment>
<organism evidence="7 8">
    <name type="scientific">Halalkalibacter kiskunsagensis</name>
    <dbReference type="NCBI Taxonomy" id="1548599"/>
    <lineage>
        <taxon>Bacteria</taxon>
        <taxon>Bacillati</taxon>
        <taxon>Bacillota</taxon>
        <taxon>Bacilli</taxon>
        <taxon>Bacillales</taxon>
        <taxon>Bacillaceae</taxon>
        <taxon>Halalkalibacter</taxon>
    </lineage>
</organism>
<accession>A0ABV6KGQ6</accession>
<dbReference type="Gene3D" id="3.40.50.720">
    <property type="entry name" value="NAD(P)-binding Rossmann-like Domain"/>
    <property type="match status" value="1"/>
</dbReference>
<keyword evidence="2" id="KW-0560">Oxidoreductase</keyword>
<dbReference type="Gene3D" id="3.30.70.1060">
    <property type="entry name" value="Dimeric alpha+beta barrel"/>
    <property type="match status" value="1"/>
</dbReference>
<dbReference type="PANTHER" id="PTHR22981">
    <property type="entry name" value="3-HYDROXYISOBUTYRATE DEHYDROGENASE-RELATED"/>
    <property type="match status" value="1"/>
</dbReference>
<dbReference type="InterPro" id="IPR011008">
    <property type="entry name" value="Dimeric_a/b-barrel"/>
</dbReference>
<dbReference type="Gene3D" id="1.10.1040.10">
    <property type="entry name" value="N-(1-d-carboxylethyl)-l-norvaline Dehydrogenase, domain 2"/>
    <property type="match status" value="1"/>
</dbReference>
<evidence type="ECO:0000259" key="6">
    <source>
        <dbReference type="Pfam" id="PF14833"/>
    </source>
</evidence>
<dbReference type="PANTHER" id="PTHR22981:SF7">
    <property type="entry name" value="3-HYDROXYISOBUTYRATE DEHYDROGENASE, MITOCHONDRIAL"/>
    <property type="match status" value="1"/>
</dbReference>
<keyword evidence="3" id="KW-0520">NAD</keyword>
<evidence type="ECO:0000313" key="8">
    <source>
        <dbReference type="Proteomes" id="UP001589838"/>
    </source>
</evidence>
<dbReference type="Pfam" id="PF14833">
    <property type="entry name" value="NAD_binding_11"/>
    <property type="match status" value="1"/>
</dbReference>
<dbReference type="RefSeq" id="WP_335963387.1">
    <property type="nucleotide sequence ID" value="NZ_JAXBLX010000049.1"/>
</dbReference>
<evidence type="ECO:0000259" key="5">
    <source>
        <dbReference type="Pfam" id="PF03795"/>
    </source>
</evidence>
<dbReference type="InterPro" id="IPR008927">
    <property type="entry name" value="6-PGluconate_DH-like_C_sf"/>
</dbReference>
<reference evidence="7 8" key="1">
    <citation type="submission" date="2024-09" db="EMBL/GenBank/DDBJ databases">
        <authorList>
            <person name="Sun Q."/>
            <person name="Mori K."/>
        </authorList>
    </citation>
    <scope>NUCLEOTIDE SEQUENCE [LARGE SCALE GENOMIC DNA]</scope>
    <source>
        <strain evidence="7 8">NCAIM B.02610</strain>
    </source>
</reference>
<evidence type="ECO:0000256" key="1">
    <source>
        <dbReference type="ARBA" id="ARBA00007689"/>
    </source>
</evidence>
<dbReference type="InterPro" id="IPR036291">
    <property type="entry name" value="NAD(P)-bd_dom_sf"/>
</dbReference>
<protein>
    <submittedName>
        <fullName evidence="7">NAD(P)-binding domain-containing protein</fullName>
    </submittedName>
</protein>
<dbReference type="Pfam" id="PF03446">
    <property type="entry name" value="NAD_binding_2"/>
    <property type="match status" value="1"/>
</dbReference>
<feature type="domain" description="6-phosphogluconate dehydrogenase NADP-binding" evidence="4">
    <location>
        <begin position="2"/>
        <end position="161"/>
    </location>
</feature>